<feature type="domain" description="TRAF-type" evidence="7">
    <location>
        <begin position="607"/>
        <end position="659"/>
    </location>
</feature>
<dbReference type="PROSITE" id="PS50088">
    <property type="entry name" value="ANK_REPEAT"/>
    <property type="match status" value="1"/>
</dbReference>
<evidence type="ECO:0000313" key="9">
    <source>
        <dbReference type="Proteomes" id="UP000664859"/>
    </source>
</evidence>
<keyword evidence="1 5" id="KW-0479">Metal-binding</keyword>
<evidence type="ECO:0000256" key="2">
    <source>
        <dbReference type="ARBA" id="ARBA00022771"/>
    </source>
</evidence>
<proteinExistence type="predicted"/>
<dbReference type="Proteomes" id="UP000664859">
    <property type="component" value="Unassembled WGS sequence"/>
</dbReference>
<protein>
    <recommendedName>
        <fullName evidence="7">TRAF-type domain-containing protein</fullName>
    </recommendedName>
</protein>
<evidence type="ECO:0000256" key="1">
    <source>
        <dbReference type="ARBA" id="ARBA00022723"/>
    </source>
</evidence>
<dbReference type="Pfam" id="PF00023">
    <property type="entry name" value="Ank"/>
    <property type="match status" value="1"/>
</dbReference>
<evidence type="ECO:0000256" key="3">
    <source>
        <dbReference type="ARBA" id="ARBA00022833"/>
    </source>
</evidence>
<name>A0A835ZJU0_9STRA</name>
<feature type="domain" description="TRAF-type" evidence="7">
    <location>
        <begin position="688"/>
        <end position="733"/>
    </location>
</feature>
<keyword evidence="3 5" id="KW-0862">Zinc</keyword>
<keyword evidence="2 5" id="KW-0863">Zinc-finger</keyword>
<evidence type="ECO:0000313" key="8">
    <source>
        <dbReference type="EMBL" id="KAG5192440.1"/>
    </source>
</evidence>
<feature type="domain" description="TRAF-type" evidence="7">
    <location>
        <begin position="889"/>
        <end position="937"/>
    </location>
</feature>
<dbReference type="InterPro" id="IPR036770">
    <property type="entry name" value="Ankyrin_rpt-contain_sf"/>
</dbReference>
<dbReference type="SMART" id="SM00248">
    <property type="entry name" value="ANK"/>
    <property type="match status" value="3"/>
</dbReference>
<feature type="zinc finger region" description="TRAF-type" evidence="5">
    <location>
        <begin position="607"/>
        <end position="659"/>
    </location>
</feature>
<evidence type="ECO:0000256" key="6">
    <source>
        <dbReference type="SAM" id="MobiDB-lite"/>
    </source>
</evidence>
<dbReference type="OrthoDB" id="186134at2759"/>
<accession>A0A835ZJU0</accession>
<organism evidence="8 9">
    <name type="scientific">Tribonema minus</name>
    <dbReference type="NCBI Taxonomy" id="303371"/>
    <lineage>
        <taxon>Eukaryota</taxon>
        <taxon>Sar</taxon>
        <taxon>Stramenopiles</taxon>
        <taxon>Ochrophyta</taxon>
        <taxon>PX clade</taxon>
        <taxon>Xanthophyceae</taxon>
        <taxon>Tribonematales</taxon>
        <taxon>Tribonemataceae</taxon>
        <taxon>Tribonema</taxon>
    </lineage>
</organism>
<dbReference type="PANTHER" id="PTHR10131:SF94">
    <property type="entry name" value="TNF RECEPTOR-ASSOCIATED FACTOR 4"/>
    <property type="match status" value="1"/>
</dbReference>
<feature type="zinc finger region" description="TRAF-type" evidence="5">
    <location>
        <begin position="832"/>
        <end position="887"/>
    </location>
</feature>
<reference evidence="8" key="1">
    <citation type="submission" date="2021-02" db="EMBL/GenBank/DDBJ databases">
        <title>First Annotated Genome of the Yellow-green Alga Tribonema minus.</title>
        <authorList>
            <person name="Mahan K.M."/>
        </authorList>
    </citation>
    <scope>NUCLEOTIDE SEQUENCE</scope>
    <source>
        <strain evidence="8">UTEX B ZZ1240</strain>
    </source>
</reference>
<evidence type="ECO:0000259" key="7">
    <source>
        <dbReference type="PROSITE" id="PS50145"/>
    </source>
</evidence>
<sequence>MKPLQSYQPALLLRCKGGVVGGVRRRSSVAAAEWRSARARRSRAPLDLPFVGASSAAALNGSCAVKLHALQTAQRPKVPLLPQRSVVLLTVQCAYRHCRARRSAAPDPGARRATAWSLALRRLSQQRRRLRGAQRLPLAEALYNGKPVRKPLQTWARRRETAALREQQASADAQTVSATEVFDDDGTVVHKIVQRGHGFANAAKVWLRPLPPPPAAIPPAAVAQVLHTGMSTKSGSSTHSTAPVGDGPGMDLIEVAALGAAERGCKGFHPGAGWFHEGDSRNEWVECKALANKLQRELQVLEEMGRRERARRAAARRSAALAAVLRHAMDAAIAEGNYCHAMELCSRGADPDHETPDGETLLMRVAEMEGDAGVAALRDMLSRGTHRPALDHEGAVRGHTALTWAADIACVLLQRGALIDRPAGAAARAPLAAAAAAGRAAVVRLLLERGADAAARDASGATPLDLARARGFHDVVALLSAAAATAAAAAAAEPGADLAALVSEAPSSAAASLTTASASALALVPLRGGDDSASGSNPYTSQRTAAAAGGGSGDASAAVAAAGEMPGATRPPMIRVPGEAVAAYGEAPPRRPCAHGCGALSAEGDGHAERCAQRPVRCALGCGAELRAADADAHAANACAARRARCAACEEEVAGGALEAHRARECRARAVACGGCGARVAAMFYERHCRDACPRRPQECPLRCGAAALAARDVAAHVQHHCRLRKVKCDLGCGQFMSLELHAEHMAEHCRERLVPCAACPARVRAKHMPAHEANELHMRERCPRRWVPCVRACGRSARAEDAAADGGACAQCALRQCSACGERVAAAAMQAHQQHGCSERTAPCALCGDAVPLSRRAAHRDDECRERLVRCRFTACSMEVAFKDLERHGAEACACRRVACLQGCGAEMEARHLRRHSTRECPMRLLDCPRGCGKRVRACEADAHVRSLCIRRHAL</sequence>
<dbReference type="AlphaFoldDB" id="A0A835ZJU0"/>
<dbReference type="EMBL" id="JAFCMP010000006">
    <property type="protein sequence ID" value="KAG5192440.1"/>
    <property type="molecule type" value="Genomic_DNA"/>
</dbReference>
<dbReference type="InterPro" id="IPR001293">
    <property type="entry name" value="Znf_TRAF"/>
</dbReference>
<dbReference type="SUPFAM" id="SSF49599">
    <property type="entry name" value="TRAF domain-like"/>
    <property type="match status" value="1"/>
</dbReference>
<comment type="caution">
    <text evidence="8">The sequence shown here is derived from an EMBL/GenBank/DDBJ whole genome shotgun (WGS) entry which is preliminary data.</text>
</comment>
<dbReference type="GO" id="GO:0008270">
    <property type="term" value="F:zinc ion binding"/>
    <property type="evidence" value="ECO:0007669"/>
    <property type="project" value="UniProtKB-KW"/>
</dbReference>
<dbReference type="Gene3D" id="3.30.40.10">
    <property type="entry name" value="Zinc/RING finger domain, C3HC4 (zinc finger)"/>
    <property type="match status" value="5"/>
</dbReference>
<feature type="zinc finger region" description="TRAF-type" evidence="5">
    <location>
        <begin position="889"/>
        <end position="937"/>
    </location>
</feature>
<dbReference type="SUPFAM" id="SSF48403">
    <property type="entry name" value="Ankyrin repeat"/>
    <property type="match status" value="1"/>
</dbReference>
<keyword evidence="9" id="KW-1185">Reference proteome</keyword>
<dbReference type="PROSITE" id="PS50297">
    <property type="entry name" value="ANK_REP_REGION"/>
    <property type="match status" value="1"/>
</dbReference>
<feature type="region of interest" description="Disordered" evidence="6">
    <location>
        <begin position="531"/>
        <end position="550"/>
    </location>
</feature>
<feature type="compositionally biased region" description="Polar residues" evidence="6">
    <location>
        <begin position="533"/>
        <end position="544"/>
    </location>
</feature>
<feature type="domain" description="TRAF-type" evidence="7">
    <location>
        <begin position="832"/>
        <end position="887"/>
    </location>
</feature>
<dbReference type="PROSITE" id="PS50145">
    <property type="entry name" value="ZF_TRAF"/>
    <property type="match status" value="4"/>
</dbReference>
<feature type="repeat" description="ANK" evidence="4">
    <location>
        <begin position="426"/>
        <end position="458"/>
    </location>
</feature>
<dbReference type="InterPro" id="IPR002110">
    <property type="entry name" value="Ankyrin_rpt"/>
</dbReference>
<dbReference type="PANTHER" id="PTHR10131">
    <property type="entry name" value="TNF RECEPTOR ASSOCIATED FACTOR"/>
    <property type="match status" value="1"/>
</dbReference>
<gene>
    <name evidence="8" type="ORF">JKP88DRAFT_284396</name>
</gene>
<keyword evidence="4" id="KW-0040">ANK repeat</keyword>
<evidence type="ECO:0000256" key="5">
    <source>
        <dbReference type="PROSITE-ProRule" id="PRU00207"/>
    </source>
</evidence>
<feature type="zinc finger region" description="TRAF-type" evidence="5">
    <location>
        <begin position="688"/>
        <end position="733"/>
    </location>
</feature>
<dbReference type="Gene3D" id="1.25.40.20">
    <property type="entry name" value="Ankyrin repeat-containing domain"/>
    <property type="match status" value="1"/>
</dbReference>
<evidence type="ECO:0000256" key="4">
    <source>
        <dbReference type="PROSITE-ProRule" id="PRU00023"/>
    </source>
</evidence>
<dbReference type="Pfam" id="PF02176">
    <property type="entry name" value="zf-TRAF"/>
    <property type="match status" value="2"/>
</dbReference>
<dbReference type="InterPro" id="IPR013083">
    <property type="entry name" value="Znf_RING/FYVE/PHD"/>
</dbReference>